<name>A0A8D0FTZ1_STROC</name>
<evidence type="ECO:0000313" key="2">
    <source>
        <dbReference type="Proteomes" id="UP000694551"/>
    </source>
</evidence>
<accession>A0A8D0FTZ1</accession>
<organism evidence="1 2">
    <name type="scientific">Strix occidentalis caurina</name>
    <name type="common">northern spotted owl</name>
    <dbReference type="NCBI Taxonomy" id="311401"/>
    <lineage>
        <taxon>Eukaryota</taxon>
        <taxon>Metazoa</taxon>
        <taxon>Chordata</taxon>
        <taxon>Craniata</taxon>
        <taxon>Vertebrata</taxon>
        <taxon>Euteleostomi</taxon>
        <taxon>Archelosauria</taxon>
        <taxon>Archosauria</taxon>
        <taxon>Dinosauria</taxon>
        <taxon>Saurischia</taxon>
        <taxon>Theropoda</taxon>
        <taxon>Coelurosauria</taxon>
        <taxon>Aves</taxon>
        <taxon>Neognathae</taxon>
        <taxon>Neoaves</taxon>
        <taxon>Telluraves</taxon>
        <taxon>Strigiformes</taxon>
        <taxon>Strigidae</taxon>
        <taxon>Strix</taxon>
    </lineage>
</organism>
<dbReference type="Ensembl" id="ENSSOCT00000019467.1">
    <property type="protein sequence ID" value="ENSSOCP00000018987.1"/>
    <property type="gene ID" value="ENSSOCG00000014219.1"/>
</dbReference>
<protein>
    <submittedName>
        <fullName evidence="1">Uncharacterized protein</fullName>
    </submittedName>
</protein>
<sequence>MREVQLPLCPLLSRAKRGKNVFSFSDFRAPLTRKISCQCFSLTNLWLDIRRMMFPTKQGLLCPLSEGFVWQIWVFS</sequence>
<reference evidence="1" key="2">
    <citation type="submission" date="2025-09" db="UniProtKB">
        <authorList>
            <consortium name="Ensembl"/>
        </authorList>
    </citation>
    <scope>IDENTIFICATION</scope>
</reference>
<evidence type="ECO:0000313" key="1">
    <source>
        <dbReference type="Ensembl" id="ENSSOCP00000018987.1"/>
    </source>
</evidence>
<dbReference type="AlphaFoldDB" id="A0A8D0FTZ1"/>
<reference evidence="1" key="1">
    <citation type="submission" date="2025-08" db="UniProtKB">
        <authorList>
            <consortium name="Ensembl"/>
        </authorList>
    </citation>
    <scope>IDENTIFICATION</scope>
</reference>
<dbReference type="Proteomes" id="UP000694551">
    <property type="component" value="Unplaced"/>
</dbReference>
<proteinExistence type="predicted"/>
<keyword evidence="2" id="KW-1185">Reference proteome</keyword>